<keyword evidence="1" id="KW-0812">Transmembrane</keyword>
<reference evidence="2 3" key="1">
    <citation type="submission" date="2018-01" db="EMBL/GenBank/DDBJ databases">
        <title>Species boundaries and ecological features among Paraburkholderia terrae DSMZ17804T, P. hospita DSMZ17164T and P. caribensis DSMZ13236T.</title>
        <authorList>
            <person name="Pratama A.A."/>
        </authorList>
    </citation>
    <scope>NUCLEOTIDE SEQUENCE [LARGE SCALE GENOMIC DNA]</scope>
    <source>
        <strain evidence="2 3">DSM 17164</strain>
    </source>
</reference>
<accession>A0AAN1JGL4</accession>
<keyword evidence="1" id="KW-0472">Membrane</keyword>
<sequence>MNVDEVVWCKFGRETLLDARFRAEYYRARLIFLEEVTRKGIEAVFDERKRQQDVSQPSRAGPSLTAAQLALTQVRRDLPGKSPRYVIGTTHHIYAATVAQALCHHVALLDSSSQHIEPGRSNVTRRRLAYQTLLRLRLRSAGGLRILGCLLHIVTLLFDK</sequence>
<evidence type="ECO:0000313" key="3">
    <source>
        <dbReference type="Proteomes" id="UP000236649"/>
    </source>
</evidence>
<protein>
    <submittedName>
        <fullName evidence="2">Uncharacterized protein</fullName>
    </submittedName>
</protein>
<organism evidence="2 3">
    <name type="scientific">Paraburkholderia hospita</name>
    <dbReference type="NCBI Taxonomy" id="169430"/>
    <lineage>
        <taxon>Bacteria</taxon>
        <taxon>Pseudomonadati</taxon>
        <taxon>Pseudomonadota</taxon>
        <taxon>Betaproteobacteria</taxon>
        <taxon>Burkholderiales</taxon>
        <taxon>Burkholderiaceae</taxon>
        <taxon>Paraburkholderia</taxon>
    </lineage>
</organism>
<proteinExistence type="predicted"/>
<feature type="transmembrane region" description="Helical" evidence="1">
    <location>
        <begin position="136"/>
        <end position="158"/>
    </location>
</feature>
<dbReference type="KEGG" id="phs:C2L64_36025"/>
<name>A0AAN1JGL4_9BURK</name>
<gene>
    <name evidence="2" type="ORF">C2L64_36025</name>
</gene>
<dbReference type="AlphaFoldDB" id="A0AAN1JGL4"/>
<dbReference type="Proteomes" id="UP000236649">
    <property type="component" value="Chromosome 3"/>
</dbReference>
<evidence type="ECO:0000313" key="2">
    <source>
        <dbReference type="EMBL" id="AUT73739.1"/>
    </source>
</evidence>
<evidence type="ECO:0000256" key="1">
    <source>
        <dbReference type="SAM" id="Phobius"/>
    </source>
</evidence>
<keyword evidence="1" id="KW-1133">Transmembrane helix</keyword>
<dbReference type="EMBL" id="CP026107">
    <property type="protein sequence ID" value="AUT73739.1"/>
    <property type="molecule type" value="Genomic_DNA"/>
</dbReference>